<proteinExistence type="predicted"/>
<dbReference type="SUPFAM" id="SSF54427">
    <property type="entry name" value="NTF2-like"/>
    <property type="match status" value="1"/>
</dbReference>
<accession>A0A495KAF2</accession>
<dbReference type="Pfam" id="PF12680">
    <property type="entry name" value="SnoaL_2"/>
    <property type="match status" value="1"/>
</dbReference>
<dbReference type="GO" id="GO:0016853">
    <property type="term" value="F:isomerase activity"/>
    <property type="evidence" value="ECO:0007669"/>
    <property type="project" value="UniProtKB-KW"/>
</dbReference>
<keyword evidence="2" id="KW-0413">Isomerase</keyword>
<name>A0A495KAF2_WILMA</name>
<dbReference type="AlphaFoldDB" id="A0A495KAF2"/>
<dbReference type="Gene3D" id="3.10.450.50">
    <property type="match status" value="1"/>
</dbReference>
<reference evidence="2 3" key="1">
    <citation type="submission" date="2018-10" db="EMBL/GenBank/DDBJ databases">
        <title>Sequencing the genomes of 1000 actinobacteria strains.</title>
        <authorList>
            <person name="Klenk H.-P."/>
        </authorList>
    </citation>
    <scope>NUCLEOTIDE SEQUENCE [LARGE SCALE GENOMIC DNA]</scope>
    <source>
        <strain evidence="2 3">DSM 44343</strain>
    </source>
</reference>
<dbReference type="InterPro" id="IPR032710">
    <property type="entry name" value="NTF2-like_dom_sf"/>
</dbReference>
<evidence type="ECO:0000313" key="2">
    <source>
        <dbReference type="EMBL" id="RKR97628.1"/>
    </source>
</evidence>
<protein>
    <submittedName>
        <fullName evidence="2">Ketosteroid isomerase-like protein</fullName>
    </submittedName>
</protein>
<sequence>MSHTMREATLSIDKSDWIAAYFAAWDSADVEAIVECFAEDVVLEDIPTGHGAKGKEQARTLVVESLKLVPGATYKVVTELVAGEHFAVEWIMQPAGLRGSSVGTVAHDGRITTNRDYWSANTAAD</sequence>
<evidence type="ECO:0000313" key="3">
    <source>
        <dbReference type="Proteomes" id="UP000274762"/>
    </source>
</evidence>
<dbReference type="InterPro" id="IPR037401">
    <property type="entry name" value="SnoaL-like"/>
</dbReference>
<comment type="caution">
    <text evidence="2">The sequence shown here is derived from an EMBL/GenBank/DDBJ whole genome shotgun (WGS) entry which is preliminary data.</text>
</comment>
<organism evidence="2 3">
    <name type="scientific">Williamsia marianensis</name>
    <dbReference type="NCBI Taxonomy" id="85044"/>
    <lineage>
        <taxon>Bacteria</taxon>
        <taxon>Bacillati</taxon>
        <taxon>Actinomycetota</taxon>
        <taxon>Actinomycetes</taxon>
        <taxon>Mycobacteriales</taxon>
        <taxon>Nocardiaceae</taxon>
        <taxon>Williamsia</taxon>
    </lineage>
</organism>
<dbReference type="EMBL" id="RBKV01000001">
    <property type="protein sequence ID" value="RKR97628.1"/>
    <property type="molecule type" value="Genomic_DNA"/>
</dbReference>
<feature type="domain" description="SnoaL-like" evidence="1">
    <location>
        <begin position="19"/>
        <end position="112"/>
    </location>
</feature>
<evidence type="ECO:0000259" key="1">
    <source>
        <dbReference type="Pfam" id="PF12680"/>
    </source>
</evidence>
<dbReference type="Proteomes" id="UP000274762">
    <property type="component" value="Unassembled WGS sequence"/>
</dbReference>
<gene>
    <name evidence="2" type="ORF">DFJ75_4514</name>
</gene>